<dbReference type="EMBL" id="MCFJ01000012">
    <property type="protein sequence ID" value="ORY60055.1"/>
    <property type="molecule type" value="Genomic_DNA"/>
</dbReference>
<dbReference type="GeneID" id="63773897"/>
<dbReference type="AlphaFoldDB" id="A0A1Y2DN39"/>
<dbReference type="GO" id="GO:0051479">
    <property type="term" value="P:mannosylglycerate biosynthetic process"/>
    <property type="evidence" value="ECO:0007669"/>
    <property type="project" value="InterPro"/>
</dbReference>
<protein>
    <submittedName>
        <fullName evidence="1">Putative mannosyl-3-phosphoglycerate synthase</fullName>
    </submittedName>
</protein>
<evidence type="ECO:0000313" key="1">
    <source>
        <dbReference type="EMBL" id="ORY60055.1"/>
    </source>
</evidence>
<accession>A0A1Y2DN39</accession>
<gene>
    <name evidence="1" type="ORF">BCR38DRAFT_398132</name>
</gene>
<dbReference type="GO" id="GO:0005737">
    <property type="term" value="C:cytoplasm"/>
    <property type="evidence" value="ECO:0007669"/>
    <property type="project" value="InterPro"/>
</dbReference>
<proteinExistence type="predicted"/>
<reference evidence="1 2" key="1">
    <citation type="submission" date="2016-07" db="EMBL/GenBank/DDBJ databases">
        <title>Pervasive Adenine N6-methylation of Active Genes in Fungi.</title>
        <authorList>
            <consortium name="DOE Joint Genome Institute"/>
            <person name="Mondo S.J."/>
            <person name="Dannebaum R.O."/>
            <person name="Kuo R.C."/>
            <person name="Labutti K."/>
            <person name="Haridas S."/>
            <person name="Kuo A."/>
            <person name="Salamov A."/>
            <person name="Ahrendt S.R."/>
            <person name="Lipzen A."/>
            <person name="Sullivan W."/>
            <person name="Andreopoulos W.B."/>
            <person name="Clum A."/>
            <person name="Lindquist E."/>
            <person name="Daum C."/>
            <person name="Ramamoorthy G.K."/>
            <person name="Gryganskyi A."/>
            <person name="Culley D."/>
            <person name="Magnuson J.K."/>
            <person name="James T.Y."/>
            <person name="O'Malley M.A."/>
            <person name="Stajich J.E."/>
            <person name="Spatafora J.W."/>
            <person name="Visel A."/>
            <person name="Grigoriev I.V."/>
        </authorList>
    </citation>
    <scope>NUCLEOTIDE SEQUENCE [LARGE SCALE GENOMIC DNA]</scope>
    <source>
        <strain evidence="1 2">CBS 129021</strain>
    </source>
</reference>
<dbReference type="GO" id="GO:0050504">
    <property type="term" value="F:mannosyl-3-phosphoglycerate synthase activity"/>
    <property type="evidence" value="ECO:0007669"/>
    <property type="project" value="InterPro"/>
</dbReference>
<sequence length="415" mass="45974">MRLTKSSRFEQVGAVQIHELQRVIEFDSGSTSPSVGSDTVLPAELNKIESQMCIVILCMNEEFKTIEGVLSGIPHDCLIIFVSNSERRPVDRYQVEVRLTQSFCKDANRLALAIHQKDRDVAKAFVATGAAELVDRDGTIHNGKGEAMVIGMALAAMTNRRYVGFVDADNYIPGSVTEYCKVFAAGLHLAASTNAMVRVAWNSKPKERHGRWMFDKKGRSSRDINEWLNNTLQEHSGFGTEIIKTGNAGEHAMPLELGLKLKFAGGFAVEPYELIYLLENGNGQAVTQAENPPFVGEVHIHQIETRNPHLHDNKGEEHVQKMRFQALNMLYHSNITPEPIRNAIQDLMVSEEALAKDQEPAKGNIYPQIGSLDLLMLYDMLNSDAKSFHQITGESCACSYSSALGPIDRGSIQST</sequence>
<organism evidence="1 2">
    <name type="scientific">Pseudomassariella vexata</name>
    <dbReference type="NCBI Taxonomy" id="1141098"/>
    <lineage>
        <taxon>Eukaryota</taxon>
        <taxon>Fungi</taxon>
        <taxon>Dikarya</taxon>
        <taxon>Ascomycota</taxon>
        <taxon>Pezizomycotina</taxon>
        <taxon>Sordariomycetes</taxon>
        <taxon>Xylariomycetidae</taxon>
        <taxon>Amphisphaeriales</taxon>
        <taxon>Pseudomassariaceae</taxon>
        <taxon>Pseudomassariella</taxon>
    </lineage>
</organism>
<dbReference type="Pfam" id="PF09488">
    <property type="entry name" value="Osmo_MPGsynth"/>
    <property type="match status" value="1"/>
</dbReference>
<dbReference type="InParanoid" id="A0A1Y2DN39"/>
<name>A0A1Y2DN39_9PEZI</name>
<comment type="caution">
    <text evidence="1">The sequence shown here is derived from an EMBL/GenBank/DDBJ whole genome shotgun (WGS) entry which is preliminary data.</text>
</comment>
<dbReference type="OrthoDB" id="10013407at2759"/>
<keyword evidence="2" id="KW-1185">Reference proteome</keyword>
<dbReference type="InterPro" id="IPR012812">
    <property type="entry name" value="Osmo_MPG_synth"/>
</dbReference>
<dbReference type="InterPro" id="IPR029044">
    <property type="entry name" value="Nucleotide-diphossugar_trans"/>
</dbReference>
<dbReference type="RefSeq" id="XP_040712489.1">
    <property type="nucleotide sequence ID" value="XM_040857685.1"/>
</dbReference>
<evidence type="ECO:0000313" key="2">
    <source>
        <dbReference type="Proteomes" id="UP000193689"/>
    </source>
</evidence>
<dbReference type="Proteomes" id="UP000193689">
    <property type="component" value="Unassembled WGS sequence"/>
</dbReference>
<dbReference type="NCBIfam" id="TIGR02460">
    <property type="entry name" value="osmo_MPGsynth"/>
    <property type="match status" value="1"/>
</dbReference>
<dbReference type="Gene3D" id="3.90.550.10">
    <property type="entry name" value="Spore Coat Polysaccharide Biosynthesis Protein SpsA, Chain A"/>
    <property type="match status" value="1"/>
</dbReference>